<comment type="caution">
    <text evidence="2">The sequence shown here is derived from an EMBL/GenBank/DDBJ whole genome shotgun (WGS) entry which is preliminary data.</text>
</comment>
<keyword evidence="3" id="KW-1185">Reference proteome</keyword>
<dbReference type="GO" id="GO:0003677">
    <property type="term" value="F:DNA binding"/>
    <property type="evidence" value="ECO:0007669"/>
    <property type="project" value="InterPro"/>
</dbReference>
<dbReference type="Gene3D" id="2.10.260.10">
    <property type="match status" value="1"/>
</dbReference>
<dbReference type="Pfam" id="PF04014">
    <property type="entry name" value="MazE_antitoxin"/>
    <property type="match status" value="1"/>
</dbReference>
<dbReference type="Proteomes" id="UP000591948">
    <property type="component" value="Unassembled WGS sequence"/>
</dbReference>
<dbReference type="RefSeq" id="WP_176233387.1">
    <property type="nucleotide sequence ID" value="NZ_BLRY01000048.1"/>
</dbReference>
<feature type="domain" description="SpoVT-AbrB" evidence="1">
    <location>
        <begin position="4"/>
        <end position="49"/>
    </location>
</feature>
<name>A0A6V8P5I6_9ACTN</name>
<accession>A0A6V8P5I6</accession>
<protein>
    <recommendedName>
        <fullName evidence="1">SpoVT-AbrB domain-containing protein</fullName>
    </recommendedName>
</protein>
<sequence length="94" mass="10729">MPIVKVRENFQITLPAAIRKRFKIAVGDYVEAEGTREGIMIKPVKIIRPEEAWFYTEEWQKGEQEADEAIAKGEVVGPFENIKDALKALKKARV</sequence>
<proteinExistence type="predicted"/>
<dbReference type="NCBIfam" id="TIGR01439">
    <property type="entry name" value="lp_hng_hel_AbrB"/>
    <property type="match status" value="1"/>
</dbReference>
<reference evidence="2 3" key="1">
    <citation type="journal article" date="2020" name="Front. Microbiol.">
        <title>Single-cell genomics of novel Actinobacteria with the Wood-Ljungdahl pathway discovered in a serpentinizing system.</title>
        <authorList>
            <person name="Merino N."/>
            <person name="Kawai M."/>
            <person name="Boyd E.S."/>
            <person name="Colman D.R."/>
            <person name="McGlynn S.E."/>
            <person name="Nealson K.H."/>
            <person name="Kurokawa K."/>
            <person name="Hongoh Y."/>
        </authorList>
    </citation>
    <scope>NUCLEOTIDE SEQUENCE [LARGE SCALE GENOMIC DNA]</scope>
    <source>
        <strain evidence="2 3">S33</strain>
    </source>
</reference>
<evidence type="ECO:0000259" key="1">
    <source>
        <dbReference type="SMART" id="SM00966"/>
    </source>
</evidence>
<dbReference type="InterPro" id="IPR037914">
    <property type="entry name" value="SpoVT-AbrB_sf"/>
</dbReference>
<dbReference type="InterPro" id="IPR007159">
    <property type="entry name" value="SpoVT-AbrB_dom"/>
</dbReference>
<evidence type="ECO:0000313" key="3">
    <source>
        <dbReference type="Proteomes" id="UP000591948"/>
    </source>
</evidence>
<dbReference type="SUPFAM" id="SSF89447">
    <property type="entry name" value="AbrB/MazE/MraZ-like"/>
    <property type="match status" value="1"/>
</dbReference>
<organism evidence="2 3">
    <name type="scientific">Candidatus Hakubella thermalkaliphila</name>
    <dbReference type="NCBI Taxonomy" id="2754717"/>
    <lineage>
        <taxon>Bacteria</taxon>
        <taxon>Bacillati</taxon>
        <taxon>Actinomycetota</taxon>
        <taxon>Actinomycetota incertae sedis</taxon>
        <taxon>Candidatus Hakubellales</taxon>
        <taxon>Candidatus Hakubellaceae</taxon>
        <taxon>Candidatus Hakubella</taxon>
    </lineage>
</organism>
<dbReference type="EMBL" id="BLRY01000048">
    <property type="protein sequence ID" value="GFP27607.1"/>
    <property type="molecule type" value="Genomic_DNA"/>
</dbReference>
<dbReference type="AlphaFoldDB" id="A0A6V8P5I6"/>
<evidence type="ECO:0000313" key="2">
    <source>
        <dbReference type="EMBL" id="GFP27607.1"/>
    </source>
</evidence>
<gene>
    <name evidence="2" type="ORF">HKBW3S33_01019</name>
</gene>
<dbReference type="SMART" id="SM00966">
    <property type="entry name" value="SpoVT_AbrB"/>
    <property type="match status" value="1"/>
</dbReference>